<sequence>MTKPTANRCVVLANRPAGVAQADDFAIVEAALPTIASGQILVRNHYLSVDPAMRGWTADTGNYSTLVGIGEVMRSLCSGEIVASENPDFAVGEYVTGWFGWQDYAAVGPDRIVQRTTREEARMALGILGLNGTTALLALTTIAEPRAGQTVVVSTAAGAVGSAVGQIARIHGCRTIGIAGSPAKVRDCTELFGFEAAIDYRTEDVGARLADLCPDGINIYFDNTAGAISDAVMPHLALKARVVVCGTASYDRWDPWPTGPRVERHLLVKRARMEGFVLFDHMDRLDEAVATLRGWIAEGRLAFQEDVLEGIEACPDALAGLYRGENRGKRIVRLV</sequence>
<dbReference type="PANTHER" id="PTHR43205">
    <property type="entry name" value="PROSTAGLANDIN REDUCTASE"/>
    <property type="match status" value="1"/>
</dbReference>
<evidence type="ECO:0000259" key="2">
    <source>
        <dbReference type="SMART" id="SM00829"/>
    </source>
</evidence>
<dbReference type="SUPFAM" id="SSF51735">
    <property type="entry name" value="NAD(P)-binding Rossmann-fold domains"/>
    <property type="match status" value="1"/>
</dbReference>
<dbReference type="InterPro" id="IPR013149">
    <property type="entry name" value="ADH-like_C"/>
</dbReference>
<dbReference type="GO" id="GO:0016628">
    <property type="term" value="F:oxidoreductase activity, acting on the CH-CH group of donors, NAD or NADP as acceptor"/>
    <property type="evidence" value="ECO:0007669"/>
    <property type="project" value="InterPro"/>
</dbReference>
<evidence type="ECO:0000256" key="1">
    <source>
        <dbReference type="ARBA" id="ARBA00023002"/>
    </source>
</evidence>
<dbReference type="Pfam" id="PF00107">
    <property type="entry name" value="ADH_zinc_N"/>
    <property type="match status" value="1"/>
</dbReference>
<dbReference type="AlphaFoldDB" id="A0A7W6GR59"/>
<feature type="domain" description="Enoyl reductase (ER)" evidence="2">
    <location>
        <begin position="20"/>
        <end position="332"/>
    </location>
</feature>
<dbReference type="RefSeq" id="WP_183955819.1">
    <property type="nucleotide sequence ID" value="NZ_JACIEB010000005.1"/>
</dbReference>
<dbReference type="FunFam" id="3.40.50.720:FF:000121">
    <property type="entry name" value="Prostaglandin reductase 2"/>
    <property type="match status" value="1"/>
</dbReference>
<accession>A0A7W6GR59</accession>
<dbReference type="InterPro" id="IPR011032">
    <property type="entry name" value="GroES-like_sf"/>
</dbReference>
<dbReference type="InterPro" id="IPR036291">
    <property type="entry name" value="NAD(P)-bd_dom_sf"/>
</dbReference>
<keyword evidence="1" id="KW-0560">Oxidoreductase</keyword>
<dbReference type="Gene3D" id="3.40.50.720">
    <property type="entry name" value="NAD(P)-binding Rossmann-like Domain"/>
    <property type="match status" value="1"/>
</dbReference>
<organism evidence="3 4">
    <name type="scientific">Sphingobium fontiphilum</name>
    <dbReference type="NCBI Taxonomy" id="944425"/>
    <lineage>
        <taxon>Bacteria</taxon>
        <taxon>Pseudomonadati</taxon>
        <taxon>Pseudomonadota</taxon>
        <taxon>Alphaproteobacteria</taxon>
        <taxon>Sphingomonadales</taxon>
        <taxon>Sphingomonadaceae</taxon>
        <taxon>Sphingobium</taxon>
    </lineage>
</organism>
<dbReference type="SUPFAM" id="SSF50129">
    <property type="entry name" value="GroES-like"/>
    <property type="match status" value="1"/>
</dbReference>
<dbReference type="InterPro" id="IPR020843">
    <property type="entry name" value="ER"/>
</dbReference>
<comment type="caution">
    <text evidence="3">The sequence shown here is derived from an EMBL/GenBank/DDBJ whole genome shotgun (WGS) entry which is preliminary data.</text>
</comment>
<dbReference type="Gene3D" id="3.90.180.10">
    <property type="entry name" value="Medium-chain alcohol dehydrogenases, catalytic domain"/>
    <property type="match status" value="1"/>
</dbReference>
<dbReference type="Proteomes" id="UP000552757">
    <property type="component" value="Unassembled WGS sequence"/>
</dbReference>
<dbReference type="CDD" id="cd05288">
    <property type="entry name" value="PGDH"/>
    <property type="match status" value="1"/>
</dbReference>
<dbReference type="Pfam" id="PF16884">
    <property type="entry name" value="ADH_N_2"/>
    <property type="match status" value="1"/>
</dbReference>
<gene>
    <name evidence="3" type="ORF">GGR44_002425</name>
</gene>
<reference evidence="3 4" key="1">
    <citation type="submission" date="2020-08" db="EMBL/GenBank/DDBJ databases">
        <title>Genomic Encyclopedia of Type Strains, Phase IV (KMG-IV): sequencing the most valuable type-strain genomes for metagenomic binning, comparative biology and taxonomic classification.</title>
        <authorList>
            <person name="Goeker M."/>
        </authorList>
    </citation>
    <scope>NUCLEOTIDE SEQUENCE [LARGE SCALE GENOMIC DNA]</scope>
    <source>
        <strain evidence="3 4">DSM 29348</strain>
    </source>
</reference>
<dbReference type="SMART" id="SM00829">
    <property type="entry name" value="PKS_ER"/>
    <property type="match status" value="1"/>
</dbReference>
<dbReference type="InterPro" id="IPR045010">
    <property type="entry name" value="MDR_fam"/>
</dbReference>
<evidence type="ECO:0000313" key="4">
    <source>
        <dbReference type="Proteomes" id="UP000552757"/>
    </source>
</evidence>
<proteinExistence type="predicted"/>
<protein>
    <recommendedName>
        <fullName evidence="2">Enoyl reductase (ER) domain-containing protein</fullName>
    </recommendedName>
</protein>
<dbReference type="InterPro" id="IPR041694">
    <property type="entry name" value="ADH_N_2"/>
</dbReference>
<evidence type="ECO:0000313" key="3">
    <source>
        <dbReference type="EMBL" id="MBB3982759.1"/>
    </source>
</evidence>
<dbReference type="PANTHER" id="PTHR43205:SF7">
    <property type="entry name" value="PROSTAGLANDIN REDUCTASE 1"/>
    <property type="match status" value="1"/>
</dbReference>
<dbReference type="EMBL" id="JACIEB010000005">
    <property type="protein sequence ID" value="MBB3982759.1"/>
    <property type="molecule type" value="Genomic_DNA"/>
</dbReference>
<keyword evidence="4" id="KW-1185">Reference proteome</keyword>
<name>A0A7W6GR59_9SPHN</name>